<protein>
    <submittedName>
        <fullName evidence="1">Uncharacterized protein</fullName>
    </submittedName>
</protein>
<gene>
    <name evidence="1" type="ORF">A2777_02890</name>
</gene>
<evidence type="ECO:0000313" key="2">
    <source>
        <dbReference type="Proteomes" id="UP000177354"/>
    </source>
</evidence>
<name>A0A1F5Z7E2_9BACT</name>
<accession>A0A1F5Z7E2</accession>
<evidence type="ECO:0000313" key="1">
    <source>
        <dbReference type="EMBL" id="OGG08369.1"/>
    </source>
</evidence>
<proteinExistence type="predicted"/>
<dbReference type="AlphaFoldDB" id="A0A1F5Z7E2"/>
<dbReference type="EMBL" id="MFJF01000002">
    <property type="protein sequence ID" value="OGG08369.1"/>
    <property type="molecule type" value="Genomic_DNA"/>
</dbReference>
<sequence length="71" mass="7542">MLFGLIPLTVGYNAFTGSLLNRNYTPFFIAFLTKGVLSDTGILLNANIVLTAPHAQGSLLFAPQANPGPHL</sequence>
<reference evidence="1 2" key="1">
    <citation type="journal article" date="2016" name="Nat. Commun.">
        <title>Thousands of microbial genomes shed light on interconnected biogeochemical processes in an aquifer system.</title>
        <authorList>
            <person name="Anantharaman K."/>
            <person name="Brown C.T."/>
            <person name="Hug L.A."/>
            <person name="Sharon I."/>
            <person name="Castelle C.J."/>
            <person name="Probst A.J."/>
            <person name="Thomas B.C."/>
            <person name="Singh A."/>
            <person name="Wilkins M.J."/>
            <person name="Karaoz U."/>
            <person name="Brodie E.L."/>
            <person name="Williams K.H."/>
            <person name="Hubbard S.S."/>
            <person name="Banfield J.F."/>
        </authorList>
    </citation>
    <scope>NUCLEOTIDE SEQUENCE [LARGE SCALE GENOMIC DNA]</scope>
</reference>
<dbReference type="Proteomes" id="UP000177354">
    <property type="component" value="Unassembled WGS sequence"/>
</dbReference>
<organism evidence="1 2">
    <name type="scientific">Candidatus Gottesmanbacteria bacterium RIFCSPHIGHO2_01_FULL_40_15</name>
    <dbReference type="NCBI Taxonomy" id="1798376"/>
    <lineage>
        <taxon>Bacteria</taxon>
        <taxon>Candidatus Gottesmaniibacteriota</taxon>
    </lineage>
</organism>
<comment type="caution">
    <text evidence="1">The sequence shown here is derived from an EMBL/GenBank/DDBJ whole genome shotgun (WGS) entry which is preliminary data.</text>
</comment>